<keyword evidence="2" id="KW-1185">Reference proteome</keyword>
<dbReference type="Proteomes" id="UP001233673">
    <property type="component" value="Unassembled WGS sequence"/>
</dbReference>
<gene>
    <name evidence="1" type="ORF">QOZ88_05975</name>
</gene>
<evidence type="ECO:0000313" key="2">
    <source>
        <dbReference type="Proteomes" id="UP001233673"/>
    </source>
</evidence>
<protein>
    <recommendedName>
        <fullName evidence="3">Major tail protein</fullName>
    </recommendedName>
</protein>
<dbReference type="EMBL" id="JASNFN010000004">
    <property type="protein sequence ID" value="MDP5182178.1"/>
    <property type="molecule type" value="Genomic_DNA"/>
</dbReference>
<sequence>MAGDVSNAALWGDADVYIGTESAANPLDENTAFGVGWSLCGLLDGDAGITESRSEDSADFYAWGGILVRSSRSKFKLQRKFVCLESNAVTLGLVYPGSTGGVIKVPTRKRFKIAFETREGTEVRRVISALYAEVAAVADITESETALKKYEITVTIFPNAAKELFIVQPADPVAA</sequence>
<dbReference type="RefSeq" id="WP_305998880.1">
    <property type="nucleotide sequence ID" value="NZ_JASNFN010000004.1"/>
</dbReference>
<name>A0ABT9I9D4_9ACTN</name>
<reference evidence="2" key="1">
    <citation type="submission" date="2023-05" db="EMBL/GenBank/DDBJ databases">
        <title>Draft genome of Pseudofrankia sp. BMG5.37.</title>
        <authorList>
            <person name="Gtari M."/>
            <person name="Ghodhbane F."/>
            <person name="Sbissi I."/>
        </authorList>
    </citation>
    <scope>NUCLEOTIDE SEQUENCE [LARGE SCALE GENOMIC DNA]</scope>
    <source>
        <strain evidence="2">BMG 814</strain>
    </source>
</reference>
<comment type="caution">
    <text evidence="1">The sequence shown here is derived from an EMBL/GenBank/DDBJ whole genome shotgun (WGS) entry which is preliminary data.</text>
</comment>
<accession>A0ABT9I9D4</accession>
<evidence type="ECO:0008006" key="3">
    <source>
        <dbReference type="Google" id="ProtNLM"/>
    </source>
</evidence>
<organism evidence="1 2">
    <name type="scientific">Blastococcus carthaginiensis</name>
    <dbReference type="NCBI Taxonomy" id="3050034"/>
    <lineage>
        <taxon>Bacteria</taxon>
        <taxon>Bacillati</taxon>
        <taxon>Actinomycetota</taxon>
        <taxon>Actinomycetes</taxon>
        <taxon>Geodermatophilales</taxon>
        <taxon>Geodermatophilaceae</taxon>
        <taxon>Blastococcus</taxon>
    </lineage>
</organism>
<evidence type="ECO:0000313" key="1">
    <source>
        <dbReference type="EMBL" id="MDP5182178.1"/>
    </source>
</evidence>
<proteinExistence type="predicted"/>